<dbReference type="EMBL" id="MRBO01000731">
    <property type="protein sequence ID" value="KAB2582111.1"/>
    <property type="molecule type" value="Genomic_DNA"/>
</dbReference>
<gene>
    <name evidence="6" type="ORF">BS297_27205</name>
</gene>
<dbReference type="SUPFAM" id="SSF56801">
    <property type="entry name" value="Acetyl-CoA synthetase-like"/>
    <property type="match status" value="1"/>
</dbReference>
<keyword evidence="3" id="KW-0276">Fatty acid metabolism</keyword>
<keyword evidence="2" id="KW-0436">Ligase</keyword>
<evidence type="ECO:0000256" key="5">
    <source>
        <dbReference type="SAM" id="MobiDB-lite"/>
    </source>
</evidence>
<dbReference type="Gene3D" id="3.40.50.12780">
    <property type="entry name" value="N-terminal domain of ligase-like"/>
    <property type="match status" value="1"/>
</dbReference>
<evidence type="ECO:0000256" key="1">
    <source>
        <dbReference type="ARBA" id="ARBA00006432"/>
    </source>
</evidence>
<reference evidence="6 7" key="1">
    <citation type="journal article" date="2017" name="Poromechanics V (2013)">
        <title>Genomic Characterization of the Arsenic-Tolerant Actinobacterium, &lt;i&gt;Rhodococcus erythropolis&lt;/i&gt; S43.</title>
        <authorList>
            <person name="Retamal-Morales G."/>
            <person name="Mehnert M."/>
            <person name="Schwabe R."/>
            <person name="Tischler D."/>
            <person name="Schloemann M."/>
            <person name="Levican G.J."/>
        </authorList>
    </citation>
    <scope>NUCLEOTIDE SEQUENCE [LARGE SCALE GENOMIC DNA]</scope>
    <source>
        <strain evidence="6 7">S43</strain>
    </source>
</reference>
<evidence type="ECO:0000256" key="2">
    <source>
        <dbReference type="ARBA" id="ARBA00022598"/>
    </source>
</evidence>
<dbReference type="Proteomes" id="UP000325576">
    <property type="component" value="Unassembled WGS sequence"/>
</dbReference>
<comment type="caution">
    <text evidence="6">The sequence shown here is derived from an EMBL/GenBank/DDBJ whole genome shotgun (WGS) entry which is preliminary data.</text>
</comment>
<protein>
    <submittedName>
        <fullName evidence="6">Uncharacterized protein</fullName>
    </submittedName>
</protein>
<evidence type="ECO:0000256" key="4">
    <source>
        <dbReference type="ARBA" id="ARBA00023098"/>
    </source>
</evidence>
<dbReference type="GO" id="GO:0006631">
    <property type="term" value="P:fatty acid metabolic process"/>
    <property type="evidence" value="ECO:0007669"/>
    <property type="project" value="UniProtKB-KW"/>
</dbReference>
<sequence length="112" mass="12572">MFRNGESVGESLVRRNNVMLGHYLDDESTSDATFDDGWLRTGDLGVMHNDGYIEIGDREKDIIVSGGENIDSVEIENALTAHPDGAGEQRLPRRHIQNGVKRRSNLWHAGRR</sequence>
<dbReference type="AlphaFoldDB" id="A0A5N5DXB0"/>
<keyword evidence="4" id="KW-0443">Lipid metabolism</keyword>
<accession>A0A5N5DXB0</accession>
<dbReference type="InterPro" id="IPR042099">
    <property type="entry name" value="ANL_N_sf"/>
</dbReference>
<evidence type="ECO:0000313" key="6">
    <source>
        <dbReference type="EMBL" id="KAB2582111.1"/>
    </source>
</evidence>
<comment type="similarity">
    <text evidence="1">Belongs to the ATP-dependent AMP-binding enzyme family.</text>
</comment>
<name>A0A5N5DXB0_RHOER</name>
<dbReference type="GO" id="GO:0016874">
    <property type="term" value="F:ligase activity"/>
    <property type="evidence" value="ECO:0007669"/>
    <property type="project" value="UniProtKB-KW"/>
</dbReference>
<dbReference type="PANTHER" id="PTHR43859">
    <property type="entry name" value="ACYL-ACTIVATING ENZYME"/>
    <property type="match status" value="1"/>
</dbReference>
<proteinExistence type="inferred from homology"/>
<evidence type="ECO:0000313" key="7">
    <source>
        <dbReference type="Proteomes" id="UP000325576"/>
    </source>
</evidence>
<dbReference type="PANTHER" id="PTHR43859:SF4">
    <property type="entry name" value="BUTANOATE--COA LIGASE AAE1-RELATED"/>
    <property type="match status" value="1"/>
</dbReference>
<organism evidence="6 7">
    <name type="scientific">Rhodococcus erythropolis</name>
    <name type="common">Arthrobacter picolinophilus</name>
    <dbReference type="NCBI Taxonomy" id="1833"/>
    <lineage>
        <taxon>Bacteria</taxon>
        <taxon>Bacillati</taxon>
        <taxon>Actinomycetota</taxon>
        <taxon>Actinomycetes</taxon>
        <taxon>Mycobacteriales</taxon>
        <taxon>Nocardiaceae</taxon>
        <taxon>Rhodococcus</taxon>
        <taxon>Rhodococcus erythropolis group</taxon>
    </lineage>
</organism>
<feature type="compositionally biased region" description="Basic residues" evidence="5">
    <location>
        <begin position="92"/>
        <end position="112"/>
    </location>
</feature>
<feature type="region of interest" description="Disordered" evidence="5">
    <location>
        <begin position="81"/>
        <end position="112"/>
    </location>
</feature>
<evidence type="ECO:0000256" key="3">
    <source>
        <dbReference type="ARBA" id="ARBA00022832"/>
    </source>
</evidence>